<protein>
    <submittedName>
        <fullName evidence="2">Uncharacterized protein</fullName>
    </submittedName>
</protein>
<reference evidence="2" key="1">
    <citation type="submission" date="2021-02" db="EMBL/GenBank/DDBJ databases">
        <authorList>
            <consortium name="PulseNet: The National Subtyping Network for Foodborne Disease Surveillance"/>
        </authorList>
    </citation>
    <scope>NUCLEOTIDE SEQUENCE</scope>
    <source>
        <strain evidence="2">PNUSAC020384</strain>
    </source>
</reference>
<name>A0AAN3QWG0_CAMJU</name>
<keyword evidence="1" id="KW-0812">Transmembrane</keyword>
<gene>
    <name evidence="2" type="ORF">JYC20_000048</name>
</gene>
<comment type="caution">
    <text evidence="2">The sequence shown here is derived from an EMBL/GenBank/DDBJ whole genome shotgun (WGS) entry which is preliminary data.</text>
</comment>
<evidence type="ECO:0000256" key="1">
    <source>
        <dbReference type="SAM" id="Phobius"/>
    </source>
</evidence>
<sequence>MKILKNKYFILWMIGFFAIVCLCLYFNLEVKIIASAISAYAVSISLVLNAYSIFEKTRADKFNLTMQLLSKWDEKHFIEARDYTREQQNIKEKKEMKKY</sequence>
<evidence type="ECO:0000313" key="3">
    <source>
        <dbReference type="Proteomes" id="UP000735326"/>
    </source>
</evidence>
<keyword evidence="1" id="KW-1133">Transmembrane helix</keyword>
<evidence type="ECO:0000313" key="2">
    <source>
        <dbReference type="EMBL" id="EHB2510930.1"/>
    </source>
</evidence>
<feature type="transmembrane region" description="Helical" evidence="1">
    <location>
        <begin position="9"/>
        <end position="27"/>
    </location>
</feature>
<proteinExistence type="predicted"/>
<dbReference type="EMBL" id="AAYVUT010000001">
    <property type="protein sequence ID" value="EHB2510930.1"/>
    <property type="molecule type" value="Genomic_DNA"/>
</dbReference>
<dbReference type="RefSeq" id="WP_002876971.1">
    <property type="nucleotide sequence ID" value="NZ_AP028380.1"/>
</dbReference>
<organism evidence="2 3">
    <name type="scientific">Campylobacter jejuni</name>
    <dbReference type="NCBI Taxonomy" id="197"/>
    <lineage>
        <taxon>Bacteria</taxon>
        <taxon>Pseudomonadati</taxon>
        <taxon>Campylobacterota</taxon>
        <taxon>Epsilonproteobacteria</taxon>
        <taxon>Campylobacterales</taxon>
        <taxon>Campylobacteraceae</taxon>
        <taxon>Campylobacter</taxon>
    </lineage>
</organism>
<feature type="transmembrane region" description="Helical" evidence="1">
    <location>
        <begin position="33"/>
        <end position="54"/>
    </location>
</feature>
<keyword evidence="1" id="KW-0472">Membrane</keyword>
<accession>A0AAN3QWG0</accession>
<dbReference type="Proteomes" id="UP000735326">
    <property type="component" value="Unassembled WGS sequence"/>
</dbReference>
<dbReference type="AlphaFoldDB" id="A0AAN3QWG0"/>